<keyword evidence="2" id="KW-0548">Nucleotidyltransferase</keyword>
<reference evidence="5" key="1">
    <citation type="journal article" date="2014" name="Int. J. Syst. Evol. Microbiol.">
        <title>Complete genome sequence of Corynebacterium casei LMG S-19264T (=DSM 44701T), isolated from a smear-ripened cheese.</title>
        <authorList>
            <consortium name="US DOE Joint Genome Institute (JGI-PGF)"/>
            <person name="Walter F."/>
            <person name="Albersmeier A."/>
            <person name="Kalinowski J."/>
            <person name="Ruckert C."/>
        </authorList>
    </citation>
    <scope>NUCLEOTIDE SEQUENCE</scope>
    <source>
        <strain evidence="5">CGMCC 1.15519</strain>
    </source>
</reference>
<dbReference type="SUPFAM" id="SSF53448">
    <property type="entry name" value="Nucleotide-diphospho-sugar transferases"/>
    <property type="match status" value="1"/>
</dbReference>
<feature type="domain" description="MobA-like NTP transferase" evidence="4">
    <location>
        <begin position="3"/>
        <end position="133"/>
    </location>
</feature>
<organism evidence="5 6">
    <name type="scientific">Sandarakinorhabdus glacialis</name>
    <dbReference type="NCBI Taxonomy" id="1614636"/>
    <lineage>
        <taxon>Bacteria</taxon>
        <taxon>Pseudomonadati</taxon>
        <taxon>Pseudomonadota</taxon>
        <taxon>Alphaproteobacteria</taxon>
        <taxon>Sphingomonadales</taxon>
        <taxon>Sphingosinicellaceae</taxon>
        <taxon>Sandarakinorhabdus</taxon>
    </lineage>
</organism>
<dbReference type="Gene3D" id="3.90.550.10">
    <property type="entry name" value="Spore Coat Polysaccharide Biosynthesis Protein SpsA, Chain A"/>
    <property type="match status" value="1"/>
</dbReference>
<dbReference type="InterPro" id="IPR025877">
    <property type="entry name" value="MobA-like_NTP_Trfase"/>
</dbReference>
<evidence type="ECO:0000256" key="2">
    <source>
        <dbReference type="ARBA" id="ARBA00022695"/>
    </source>
</evidence>
<reference evidence="5" key="2">
    <citation type="submission" date="2020-09" db="EMBL/GenBank/DDBJ databases">
        <authorList>
            <person name="Sun Q."/>
            <person name="Zhou Y."/>
        </authorList>
    </citation>
    <scope>NUCLEOTIDE SEQUENCE</scope>
    <source>
        <strain evidence="5">CGMCC 1.15519</strain>
    </source>
</reference>
<gene>
    <name evidence="5" type="ORF">GCM10011529_12710</name>
</gene>
<evidence type="ECO:0000259" key="4">
    <source>
        <dbReference type="Pfam" id="PF12804"/>
    </source>
</evidence>
<dbReference type="AlphaFoldDB" id="A0A917E7V0"/>
<evidence type="ECO:0000313" key="5">
    <source>
        <dbReference type="EMBL" id="GGE07778.1"/>
    </source>
</evidence>
<dbReference type="InterPro" id="IPR050065">
    <property type="entry name" value="GlmU-like"/>
</dbReference>
<sequence length="225" mass="23402">MQAIILAAGQGTRLRSVSPSKPLTMVAGKPLLHRILDNLRAAGVTCPLVITGYRGDEVAAVAQAAGAETLHNPDWAEPNGVSVLAAAPRLEAQSLLLMADHLASPGVYATVAAAGTPDAGLVLGIDRRMGHPWADEADVTRVATRQGRITAIGKQLNTYDAHDCGVFLITPELMAALAPLPSPGLSDGVRALAAKGRAHVVDISAHDWIDIDDPRALSLAEAWVA</sequence>
<proteinExistence type="predicted"/>
<dbReference type="Proteomes" id="UP000635071">
    <property type="component" value="Unassembled WGS sequence"/>
</dbReference>
<dbReference type="GO" id="GO:0016779">
    <property type="term" value="F:nucleotidyltransferase activity"/>
    <property type="evidence" value="ECO:0007669"/>
    <property type="project" value="UniProtKB-KW"/>
</dbReference>
<protein>
    <submittedName>
        <fullName evidence="5">Transferase</fullName>
    </submittedName>
</protein>
<keyword evidence="3" id="KW-0460">Magnesium</keyword>
<dbReference type="InterPro" id="IPR029044">
    <property type="entry name" value="Nucleotide-diphossugar_trans"/>
</dbReference>
<dbReference type="EMBL" id="BMJM01000003">
    <property type="protein sequence ID" value="GGE07778.1"/>
    <property type="molecule type" value="Genomic_DNA"/>
</dbReference>
<dbReference type="RefSeq" id="WP_188762084.1">
    <property type="nucleotide sequence ID" value="NZ_BMJM01000003.1"/>
</dbReference>
<comment type="caution">
    <text evidence="5">The sequence shown here is derived from an EMBL/GenBank/DDBJ whole genome shotgun (WGS) entry which is preliminary data.</text>
</comment>
<evidence type="ECO:0000256" key="3">
    <source>
        <dbReference type="ARBA" id="ARBA00022842"/>
    </source>
</evidence>
<name>A0A917E7V0_9SPHN</name>
<dbReference type="PANTHER" id="PTHR43584:SF8">
    <property type="entry name" value="N-ACETYLMURAMATE ALPHA-1-PHOSPHATE URIDYLYLTRANSFERASE"/>
    <property type="match status" value="1"/>
</dbReference>
<evidence type="ECO:0000256" key="1">
    <source>
        <dbReference type="ARBA" id="ARBA00022679"/>
    </source>
</evidence>
<dbReference type="Pfam" id="PF12804">
    <property type="entry name" value="NTP_transf_3"/>
    <property type="match status" value="1"/>
</dbReference>
<keyword evidence="1 5" id="KW-0808">Transferase</keyword>
<evidence type="ECO:0000313" key="6">
    <source>
        <dbReference type="Proteomes" id="UP000635071"/>
    </source>
</evidence>
<dbReference type="PANTHER" id="PTHR43584">
    <property type="entry name" value="NUCLEOTIDYL TRANSFERASE"/>
    <property type="match status" value="1"/>
</dbReference>
<keyword evidence="6" id="KW-1185">Reference proteome</keyword>
<accession>A0A917E7V0</accession>